<dbReference type="EMBL" id="JABBWG010000373">
    <property type="protein sequence ID" value="KAG1794519.1"/>
    <property type="molecule type" value="Genomic_DNA"/>
</dbReference>
<name>A0A9P7DIR8_9AGAM</name>
<sequence>PFWLEFPHCDIHLAITSDVLHQLYQGVFKHMVEWCQELMDEEELDQRLHTLPSC</sequence>
<comment type="caution">
    <text evidence="1">The sequence shown here is derived from an EMBL/GenBank/DDBJ whole genome shotgun (WGS) entry which is preliminary data.</text>
</comment>
<dbReference type="RefSeq" id="XP_041185143.1">
    <property type="nucleotide sequence ID" value="XM_041329332.1"/>
</dbReference>
<accession>A0A9P7DIR8</accession>
<evidence type="ECO:0000313" key="1">
    <source>
        <dbReference type="EMBL" id="KAG1794519.1"/>
    </source>
</evidence>
<evidence type="ECO:0000313" key="2">
    <source>
        <dbReference type="Proteomes" id="UP000807769"/>
    </source>
</evidence>
<keyword evidence="2" id="KW-1185">Reference proteome</keyword>
<dbReference type="Proteomes" id="UP000807769">
    <property type="component" value="Unassembled WGS sequence"/>
</dbReference>
<organism evidence="1 2">
    <name type="scientific">Suillus subaureus</name>
    <dbReference type="NCBI Taxonomy" id="48587"/>
    <lineage>
        <taxon>Eukaryota</taxon>
        <taxon>Fungi</taxon>
        <taxon>Dikarya</taxon>
        <taxon>Basidiomycota</taxon>
        <taxon>Agaricomycotina</taxon>
        <taxon>Agaricomycetes</taxon>
        <taxon>Agaricomycetidae</taxon>
        <taxon>Boletales</taxon>
        <taxon>Suillineae</taxon>
        <taxon>Suillaceae</taxon>
        <taxon>Suillus</taxon>
    </lineage>
</organism>
<dbReference type="OrthoDB" id="2418900at2759"/>
<feature type="non-terminal residue" evidence="1">
    <location>
        <position position="54"/>
    </location>
</feature>
<dbReference type="GeneID" id="64623349"/>
<proteinExistence type="predicted"/>
<feature type="non-terminal residue" evidence="1">
    <location>
        <position position="1"/>
    </location>
</feature>
<protein>
    <submittedName>
        <fullName evidence="1">Uncharacterized protein</fullName>
    </submittedName>
</protein>
<reference evidence="1" key="1">
    <citation type="journal article" date="2020" name="New Phytol.">
        <title>Comparative genomics reveals dynamic genome evolution in host specialist ectomycorrhizal fungi.</title>
        <authorList>
            <person name="Lofgren L.A."/>
            <person name="Nguyen N.H."/>
            <person name="Vilgalys R."/>
            <person name="Ruytinx J."/>
            <person name="Liao H.L."/>
            <person name="Branco S."/>
            <person name="Kuo A."/>
            <person name="LaButti K."/>
            <person name="Lipzen A."/>
            <person name="Andreopoulos W."/>
            <person name="Pangilinan J."/>
            <person name="Riley R."/>
            <person name="Hundley H."/>
            <person name="Na H."/>
            <person name="Barry K."/>
            <person name="Grigoriev I.V."/>
            <person name="Stajich J.E."/>
            <person name="Kennedy P.G."/>
        </authorList>
    </citation>
    <scope>NUCLEOTIDE SEQUENCE</scope>
    <source>
        <strain evidence="1">MN1</strain>
    </source>
</reference>
<dbReference type="AlphaFoldDB" id="A0A9P7DIR8"/>
<gene>
    <name evidence="1" type="ORF">BJ212DRAFT_1218035</name>
</gene>
<dbReference type="InterPro" id="IPR041078">
    <property type="entry name" value="Plavaka"/>
</dbReference>
<dbReference type="Pfam" id="PF18759">
    <property type="entry name" value="Plavaka"/>
    <property type="match status" value="1"/>
</dbReference>